<dbReference type="PANTHER" id="PTHR43557:SF2">
    <property type="entry name" value="RIESKE DOMAIN-CONTAINING PROTEIN-RELATED"/>
    <property type="match status" value="1"/>
</dbReference>
<name>A0A1M7ZKT9_9HYPH</name>
<dbReference type="AlphaFoldDB" id="A0A1M7ZKT9"/>
<evidence type="ECO:0000259" key="5">
    <source>
        <dbReference type="Pfam" id="PF07992"/>
    </source>
</evidence>
<dbReference type="EMBL" id="FRXO01000004">
    <property type="protein sequence ID" value="SHO65491.1"/>
    <property type="molecule type" value="Genomic_DNA"/>
</dbReference>
<dbReference type="Proteomes" id="UP000186406">
    <property type="component" value="Unassembled WGS sequence"/>
</dbReference>
<dbReference type="PRINTS" id="PR00368">
    <property type="entry name" value="FADPNR"/>
</dbReference>
<dbReference type="Pfam" id="PF14759">
    <property type="entry name" value="Reductase_C"/>
    <property type="match status" value="1"/>
</dbReference>
<dbReference type="InterPro" id="IPR016156">
    <property type="entry name" value="FAD/NAD-linked_Rdtase_dimer_sf"/>
</dbReference>
<keyword evidence="7" id="KW-0223">Dioxygenase</keyword>
<dbReference type="GO" id="GO:0051213">
    <property type="term" value="F:dioxygenase activity"/>
    <property type="evidence" value="ECO:0007669"/>
    <property type="project" value="UniProtKB-KW"/>
</dbReference>
<evidence type="ECO:0000256" key="4">
    <source>
        <dbReference type="ARBA" id="ARBA00023002"/>
    </source>
</evidence>
<evidence type="ECO:0000259" key="6">
    <source>
        <dbReference type="Pfam" id="PF14759"/>
    </source>
</evidence>
<keyword evidence="2" id="KW-0285">Flavoprotein</keyword>
<protein>
    <submittedName>
        <fullName evidence="7">3-phenylpropionate/trans-cinnamate dioxygenase ferredoxin reductase subunit</fullName>
    </submittedName>
</protein>
<keyword evidence="3" id="KW-0274">FAD</keyword>
<dbReference type="SUPFAM" id="SSF51905">
    <property type="entry name" value="FAD/NAD(P)-binding domain"/>
    <property type="match status" value="2"/>
</dbReference>
<gene>
    <name evidence="7" type="ORF">SAMN02745172_02136</name>
</gene>
<evidence type="ECO:0000313" key="8">
    <source>
        <dbReference type="Proteomes" id="UP000186406"/>
    </source>
</evidence>
<dbReference type="PANTHER" id="PTHR43557">
    <property type="entry name" value="APOPTOSIS-INDUCING FACTOR 1"/>
    <property type="match status" value="1"/>
</dbReference>
<feature type="domain" description="FAD/NAD(P)-binding" evidence="5">
    <location>
        <begin position="3"/>
        <end position="306"/>
    </location>
</feature>
<feature type="domain" description="Reductase C-terminal" evidence="6">
    <location>
        <begin position="326"/>
        <end position="410"/>
    </location>
</feature>
<dbReference type="OrthoDB" id="7809559at2"/>
<accession>A0A1M7ZKT9</accession>
<reference evidence="7 8" key="1">
    <citation type="submission" date="2016-12" db="EMBL/GenBank/DDBJ databases">
        <authorList>
            <person name="Song W.-J."/>
            <person name="Kurnit D.M."/>
        </authorList>
    </citation>
    <scope>NUCLEOTIDE SEQUENCE [LARGE SCALE GENOMIC DNA]</scope>
    <source>
        <strain evidence="7 8">DSM 19599</strain>
    </source>
</reference>
<dbReference type="Gene3D" id="3.30.390.30">
    <property type="match status" value="1"/>
</dbReference>
<keyword evidence="8" id="KW-1185">Reference proteome</keyword>
<dbReference type="InterPro" id="IPR036188">
    <property type="entry name" value="FAD/NAD-bd_sf"/>
</dbReference>
<dbReference type="STRING" id="1123029.SAMN02745172_02136"/>
<evidence type="ECO:0000256" key="1">
    <source>
        <dbReference type="ARBA" id="ARBA00001974"/>
    </source>
</evidence>
<keyword evidence="4" id="KW-0560">Oxidoreductase</keyword>
<dbReference type="GO" id="GO:0016651">
    <property type="term" value="F:oxidoreductase activity, acting on NAD(P)H"/>
    <property type="evidence" value="ECO:0007669"/>
    <property type="project" value="TreeGrafter"/>
</dbReference>
<proteinExistence type="predicted"/>
<dbReference type="PRINTS" id="PR00411">
    <property type="entry name" value="PNDRDTASEI"/>
</dbReference>
<organism evidence="7 8">
    <name type="scientific">Pseudoxanthobacter soli DSM 19599</name>
    <dbReference type="NCBI Taxonomy" id="1123029"/>
    <lineage>
        <taxon>Bacteria</taxon>
        <taxon>Pseudomonadati</taxon>
        <taxon>Pseudomonadota</taxon>
        <taxon>Alphaproteobacteria</taxon>
        <taxon>Hyphomicrobiales</taxon>
        <taxon>Segnochrobactraceae</taxon>
        <taxon>Pseudoxanthobacter</taxon>
    </lineage>
</organism>
<dbReference type="Pfam" id="PF07992">
    <property type="entry name" value="Pyr_redox_2"/>
    <property type="match status" value="1"/>
</dbReference>
<evidence type="ECO:0000256" key="2">
    <source>
        <dbReference type="ARBA" id="ARBA00022630"/>
    </source>
</evidence>
<dbReference type="RefSeq" id="WP_139282496.1">
    <property type="nucleotide sequence ID" value="NZ_FRXO01000004.1"/>
</dbReference>
<dbReference type="SUPFAM" id="SSF55424">
    <property type="entry name" value="FAD/NAD-linked reductases, dimerisation (C-terminal) domain"/>
    <property type="match status" value="1"/>
</dbReference>
<dbReference type="Gene3D" id="3.50.50.60">
    <property type="entry name" value="FAD/NAD(P)-binding domain"/>
    <property type="match status" value="2"/>
</dbReference>
<dbReference type="InterPro" id="IPR028202">
    <property type="entry name" value="Reductase_C"/>
</dbReference>
<evidence type="ECO:0000256" key="3">
    <source>
        <dbReference type="ARBA" id="ARBA00022827"/>
    </source>
</evidence>
<evidence type="ECO:0000313" key="7">
    <source>
        <dbReference type="EMBL" id="SHO65491.1"/>
    </source>
</evidence>
<dbReference type="InterPro" id="IPR050446">
    <property type="entry name" value="FAD-oxidoreductase/Apoptosis"/>
</dbReference>
<dbReference type="GO" id="GO:0005737">
    <property type="term" value="C:cytoplasm"/>
    <property type="evidence" value="ECO:0007669"/>
    <property type="project" value="TreeGrafter"/>
</dbReference>
<dbReference type="InterPro" id="IPR023753">
    <property type="entry name" value="FAD/NAD-binding_dom"/>
</dbReference>
<sequence>MGNIVIVGSGHAGYQLAAALRHAGNDDAVFLVGDEPHLPYQRPPLSKDYLKTAMKPEDLRFWSEEQFAEKAIKRIAGVAVTAIDRAAGAVSLSNGHRLGFDRLVLATGTRNRVLPVPGGDRAGIYSLRTVDDAERIRAALENATSAVVIGGGFIGLEIAATIAERGVPVTVVEAAGRVMGRVVGEAVSRHHERVLGALGVGFRFHAKVAGILGPESLGSTGRVEAVLLGDGERLEADIVIVGIGVLPNQELAVASDLAAGDGILVDAGLATADPRIFAIGDVARHPSLYASAPVRIESVQNATDQARLVAARLAGKPAGAYGAVPWFWSHQGSLKLQIAGLGHEADETVLRGRPEDGAFSAFRFRAGRLVAVESVDRPTDHMAARRLLAGGTMLTPGQAADESFDLKALAMARPQTG</sequence>
<comment type="cofactor">
    <cofactor evidence="1">
        <name>FAD</name>
        <dbReference type="ChEBI" id="CHEBI:57692"/>
    </cofactor>
</comment>